<dbReference type="PANTHER" id="PTHR46268">
    <property type="entry name" value="STRESS RESPONSE PROTEIN NHAX"/>
    <property type="match status" value="1"/>
</dbReference>
<dbReference type="InterPro" id="IPR006016">
    <property type="entry name" value="UspA"/>
</dbReference>
<dbReference type="InterPro" id="IPR014729">
    <property type="entry name" value="Rossmann-like_a/b/a_fold"/>
</dbReference>
<proteinExistence type="inferred from homology"/>
<dbReference type="eggNOG" id="COG0589">
    <property type="taxonomic scope" value="Bacteria"/>
</dbReference>
<dbReference type="RefSeq" id="WP_011368548.1">
    <property type="nucleotide sequence ID" value="NC_007519.1"/>
</dbReference>
<name>Q30XS3_OLEA2</name>
<evidence type="ECO:0000256" key="1">
    <source>
        <dbReference type="ARBA" id="ARBA00008791"/>
    </source>
</evidence>
<dbReference type="SUPFAM" id="SSF52402">
    <property type="entry name" value="Adenine nucleotide alpha hydrolases-like"/>
    <property type="match status" value="1"/>
</dbReference>
<dbReference type="STRING" id="207559.Dde_2727"/>
<keyword evidence="4" id="KW-1185">Reference proteome</keyword>
<sequence length="140" mass="15053">MEIRKILVPVDGSACSEKAAEYAANLAQLVGASVLVVNCRMALPPMLGRDSWEQARSALVKRSEVLLESYCDRMKDEGVEAACRVLEGAVDKAIAETAEAENCDLIVMGSRGHSELEGLLLGSVTHRVLQLADCPVTVIR</sequence>
<dbReference type="HOGENOM" id="CLU_049301_11_0_7"/>
<dbReference type="AlphaFoldDB" id="Q30XS3"/>
<feature type="domain" description="UspA" evidence="2">
    <location>
        <begin position="3"/>
        <end position="140"/>
    </location>
</feature>
<evidence type="ECO:0000259" key="2">
    <source>
        <dbReference type="Pfam" id="PF00582"/>
    </source>
</evidence>
<dbReference type="EMBL" id="CP000112">
    <property type="protein sequence ID" value="ABB39523.1"/>
    <property type="molecule type" value="Genomic_DNA"/>
</dbReference>
<organism evidence="3 4">
    <name type="scientific">Oleidesulfovibrio alaskensis (strain ATCC BAA-1058 / DSM 17464 / G20)</name>
    <name type="common">Desulfovibrio alaskensis</name>
    <dbReference type="NCBI Taxonomy" id="207559"/>
    <lineage>
        <taxon>Bacteria</taxon>
        <taxon>Pseudomonadati</taxon>
        <taxon>Thermodesulfobacteriota</taxon>
        <taxon>Desulfovibrionia</taxon>
        <taxon>Desulfovibrionales</taxon>
        <taxon>Desulfovibrionaceae</taxon>
        <taxon>Oleidesulfovibrio</taxon>
    </lineage>
</organism>
<gene>
    <name evidence="3" type="ordered locus">Dde_2727</name>
</gene>
<dbReference type="Pfam" id="PF00582">
    <property type="entry name" value="Usp"/>
    <property type="match status" value="1"/>
</dbReference>
<dbReference type="PANTHER" id="PTHR46268:SF6">
    <property type="entry name" value="UNIVERSAL STRESS PROTEIN UP12"/>
    <property type="match status" value="1"/>
</dbReference>
<dbReference type="KEGG" id="dde:Dde_2727"/>
<comment type="similarity">
    <text evidence="1">Belongs to the universal stress protein A family.</text>
</comment>
<dbReference type="InterPro" id="IPR006015">
    <property type="entry name" value="Universal_stress_UspA"/>
</dbReference>
<dbReference type="PRINTS" id="PR01438">
    <property type="entry name" value="UNVRSLSTRESS"/>
</dbReference>
<protein>
    <submittedName>
        <fullName evidence="3">UspA domain-containing protein</fullName>
    </submittedName>
</protein>
<evidence type="ECO:0000313" key="3">
    <source>
        <dbReference type="EMBL" id="ABB39523.1"/>
    </source>
</evidence>
<dbReference type="Gene3D" id="3.40.50.620">
    <property type="entry name" value="HUPs"/>
    <property type="match status" value="1"/>
</dbReference>
<evidence type="ECO:0000313" key="4">
    <source>
        <dbReference type="Proteomes" id="UP000002710"/>
    </source>
</evidence>
<reference evidence="3 4" key="1">
    <citation type="journal article" date="2011" name="J. Bacteriol.">
        <title>Complete genome sequence and updated annotation of Desulfovibrio alaskensis G20.</title>
        <authorList>
            <person name="Hauser L.J."/>
            <person name="Land M.L."/>
            <person name="Brown S.D."/>
            <person name="Larimer F."/>
            <person name="Keller K.L."/>
            <person name="Rapp-Giles B.J."/>
            <person name="Price M.N."/>
            <person name="Lin M."/>
            <person name="Bruce D.C."/>
            <person name="Detter J.C."/>
            <person name="Tapia R."/>
            <person name="Han C.S."/>
            <person name="Goodwin L.A."/>
            <person name="Cheng J.F."/>
            <person name="Pitluck S."/>
            <person name="Copeland A."/>
            <person name="Lucas S."/>
            <person name="Nolan M."/>
            <person name="Lapidus A.L."/>
            <person name="Palumbo A.V."/>
            <person name="Wall J.D."/>
        </authorList>
    </citation>
    <scope>NUCLEOTIDE SEQUENCE [LARGE SCALE GENOMIC DNA]</scope>
    <source>
        <strain evidence="4">ATCC BAA 1058 / DSM 17464 / G20</strain>
    </source>
</reference>
<accession>Q30XS3</accession>
<dbReference type="CDD" id="cd00293">
    <property type="entry name" value="USP-like"/>
    <property type="match status" value="1"/>
</dbReference>
<dbReference type="Proteomes" id="UP000002710">
    <property type="component" value="Chromosome"/>
</dbReference>